<dbReference type="CDD" id="cd09601">
    <property type="entry name" value="M1_APN-Q_like"/>
    <property type="match status" value="1"/>
</dbReference>
<evidence type="ECO:0000256" key="7">
    <source>
        <dbReference type="PIRSR" id="PIRSR634016-1"/>
    </source>
</evidence>
<comment type="cofactor">
    <cofactor evidence="8">
        <name>Zn(2+)</name>
        <dbReference type="ChEBI" id="CHEBI:29105"/>
    </cofactor>
    <text evidence="8">Binds 1 zinc ion per subunit.</text>
</comment>
<reference evidence="13 14" key="2">
    <citation type="journal article" date="2019" name="G3 (Bethesda)">
        <title>Hybrid Assembly of the Genome of the Entomopathogenic Nematode Steinernema carpocapsae Identifies the X-Chromosome.</title>
        <authorList>
            <person name="Serra L."/>
            <person name="Macchietto M."/>
            <person name="Macias-Munoz A."/>
            <person name="McGill C.J."/>
            <person name="Rodriguez I.M."/>
            <person name="Rodriguez B."/>
            <person name="Murad R."/>
            <person name="Mortazavi A."/>
        </authorList>
    </citation>
    <scope>NUCLEOTIDE SEQUENCE [LARGE SCALE GENOMIC DNA]</scope>
    <source>
        <strain evidence="13 14">ALL</strain>
    </source>
</reference>
<feature type="binding site" evidence="8">
    <location>
        <position position="364"/>
    </location>
    <ligand>
        <name>Zn(2+)</name>
        <dbReference type="ChEBI" id="CHEBI:29105"/>
        <note>catalytic</note>
    </ligand>
</feature>
<feature type="site" description="Transition state stabilizer" evidence="9">
    <location>
        <position position="448"/>
    </location>
</feature>
<dbReference type="EMBL" id="CM016762">
    <property type="protein sequence ID" value="TMS33841.1"/>
    <property type="molecule type" value="Genomic_DNA"/>
</dbReference>
<accession>A0A4U8UM20</accession>
<evidence type="ECO:0000256" key="1">
    <source>
        <dbReference type="ARBA" id="ARBA00010136"/>
    </source>
</evidence>
<keyword evidence="3 8" id="KW-0479">Metal-binding</keyword>
<evidence type="ECO:0000256" key="5">
    <source>
        <dbReference type="ARBA" id="ARBA00022833"/>
    </source>
</evidence>
<dbReference type="PANTHER" id="PTHR11533">
    <property type="entry name" value="PROTEASE M1 ZINC METALLOPROTEASE"/>
    <property type="match status" value="1"/>
</dbReference>
<dbReference type="OrthoDB" id="6750768at2759"/>
<evidence type="ECO:0000313" key="14">
    <source>
        <dbReference type="Proteomes" id="UP000298663"/>
    </source>
</evidence>
<keyword evidence="10" id="KW-0472">Membrane</keyword>
<sequence length="694" mass="79995">MSLSVERSELGFFLLLAMTKVTSLLAWAVLLASVAGHRHSRGSSTPEKSLKVDSDYVLPRLSPHVIPTRYDLRLKVTMKTLSYVGEVGISLNVNQPTDLIMLHTNSTMHRITDVTINLGHGETLKPKYRIDVENLIIDPRRTIPKRKIDLWIEFSGSIDTTEWRGFYTANYQQNGTAEPQFMAITNNEPASARKIFPCFDEPEFKAHFLVRVTAEAEFVILSNMAEDRNQTYKKNGVQLRRVFFKESLKMSTYLFALAIGRFHCMTRAAKDGTRIKVCTRPGLLARAQSASVVTTAAYDYFKDLFGVNPTVEKIDLVACPEFKTIAMENTGLFIGKEVYLVRNDSWKAYDEQILYHVIGHEMSHVWFGNLVTVKWWNQFWLKEGFASYLAHHFALHFNPSHQSDAKWHMLRHNSKALFRDARGNESRAIERDIKTNKDISEIFSRITYEKGASLLRMIENYLNYKQPERDLFLEASQDFLKIFRHKAPDVSEFWNVLEHYAGEDLESIFSVWLTTPGYPVLNVSHSETNLGHVDFAQSRFALPGSTVWNIPIQHVHHSERCALSKRGCPKHTTMMTDRTASLKSRNTTLIVNPEAIGFYVVNYDRLLFRKAVDTIRNLPEVARFVILRDTTLLANYGYHSVERVLEVVEELLKDRFGLTSLVKHMMELAYFWMKNEMGAELLKTYEGRWTFIRS</sequence>
<dbReference type="GO" id="GO:0042277">
    <property type="term" value="F:peptide binding"/>
    <property type="evidence" value="ECO:0007669"/>
    <property type="project" value="TreeGrafter"/>
</dbReference>
<evidence type="ECO:0000256" key="6">
    <source>
        <dbReference type="ARBA" id="ARBA00023049"/>
    </source>
</evidence>
<evidence type="ECO:0000259" key="12">
    <source>
        <dbReference type="Pfam" id="PF17900"/>
    </source>
</evidence>
<feature type="binding site" evidence="8">
    <location>
        <position position="360"/>
    </location>
    <ligand>
        <name>Zn(2+)</name>
        <dbReference type="ChEBI" id="CHEBI:29105"/>
        <note>catalytic</note>
    </ligand>
</feature>
<dbReference type="EMBL" id="AZBU02000001">
    <property type="protein sequence ID" value="TMS33841.1"/>
    <property type="molecule type" value="Genomic_DNA"/>
</dbReference>
<dbReference type="Proteomes" id="UP000298663">
    <property type="component" value="Chromosome X"/>
</dbReference>
<dbReference type="Pfam" id="PF17900">
    <property type="entry name" value="Peptidase_M1_N"/>
    <property type="match status" value="1"/>
</dbReference>
<protein>
    <submittedName>
        <fullName evidence="13">Uncharacterized protein</fullName>
    </submittedName>
</protein>
<dbReference type="InterPro" id="IPR034016">
    <property type="entry name" value="M1_APN-typ"/>
</dbReference>
<evidence type="ECO:0000256" key="10">
    <source>
        <dbReference type="SAM" id="Phobius"/>
    </source>
</evidence>
<reference evidence="13 14" key="1">
    <citation type="journal article" date="2015" name="Genome Biol.">
        <title>Comparative genomics of Steinernema reveals deeply conserved gene regulatory networks.</title>
        <authorList>
            <person name="Dillman A.R."/>
            <person name="Macchietto M."/>
            <person name="Porter C.F."/>
            <person name="Rogers A."/>
            <person name="Williams B."/>
            <person name="Antoshechkin I."/>
            <person name="Lee M.M."/>
            <person name="Goodwin Z."/>
            <person name="Lu X."/>
            <person name="Lewis E.E."/>
            <person name="Goodrich-Blair H."/>
            <person name="Stock S.P."/>
            <person name="Adams B.J."/>
            <person name="Sternberg P.W."/>
            <person name="Mortazavi A."/>
        </authorList>
    </citation>
    <scope>NUCLEOTIDE SEQUENCE [LARGE SCALE GENOMIC DNA]</scope>
    <source>
        <strain evidence="13 14">ALL</strain>
    </source>
</reference>
<dbReference type="InterPro" id="IPR042097">
    <property type="entry name" value="Aminopeptidase_N-like_N_sf"/>
</dbReference>
<dbReference type="GO" id="GO:0008270">
    <property type="term" value="F:zinc ion binding"/>
    <property type="evidence" value="ECO:0007669"/>
    <property type="project" value="InterPro"/>
</dbReference>
<keyword evidence="5 8" id="KW-0862">Zinc</keyword>
<keyword evidence="14" id="KW-1185">Reference proteome</keyword>
<dbReference type="InterPro" id="IPR027268">
    <property type="entry name" value="Peptidase_M4/M1_CTD_sf"/>
</dbReference>
<dbReference type="SUPFAM" id="SSF55486">
    <property type="entry name" value="Metalloproteases ('zincins'), catalytic domain"/>
    <property type="match status" value="1"/>
</dbReference>
<evidence type="ECO:0000256" key="3">
    <source>
        <dbReference type="ARBA" id="ARBA00022723"/>
    </source>
</evidence>
<dbReference type="GO" id="GO:0016020">
    <property type="term" value="C:membrane"/>
    <property type="evidence" value="ECO:0007669"/>
    <property type="project" value="TreeGrafter"/>
</dbReference>
<comment type="caution">
    <text evidence="13">The sequence shown here is derived from an EMBL/GenBank/DDBJ whole genome shotgun (WGS) entry which is preliminary data.</text>
</comment>
<dbReference type="GO" id="GO:0043171">
    <property type="term" value="P:peptide catabolic process"/>
    <property type="evidence" value="ECO:0007669"/>
    <property type="project" value="TreeGrafter"/>
</dbReference>
<keyword evidence="4" id="KW-0378">Hydrolase</keyword>
<proteinExistence type="inferred from homology"/>
<keyword evidence="10" id="KW-0812">Transmembrane</keyword>
<evidence type="ECO:0000256" key="4">
    <source>
        <dbReference type="ARBA" id="ARBA00022801"/>
    </source>
</evidence>
<dbReference type="InterPro" id="IPR050344">
    <property type="entry name" value="Peptidase_M1_aminopeptidases"/>
</dbReference>
<dbReference type="Gene3D" id="2.60.40.1730">
    <property type="entry name" value="tricorn interacting facor f3 domain"/>
    <property type="match status" value="1"/>
</dbReference>
<keyword evidence="10" id="KW-1133">Transmembrane helix</keyword>
<gene>
    <name evidence="13" type="ORF">L596_001532</name>
</gene>
<dbReference type="STRING" id="34508.A0A4U8UM20"/>
<organism evidence="13 14">
    <name type="scientific">Steinernema carpocapsae</name>
    <name type="common">Entomopathogenic nematode</name>
    <dbReference type="NCBI Taxonomy" id="34508"/>
    <lineage>
        <taxon>Eukaryota</taxon>
        <taxon>Metazoa</taxon>
        <taxon>Ecdysozoa</taxon>
        <taxon>Nematoda</taxon>
        <taxon>Chromadorea</taxon>
        <taxon>Rhabditida</taxon>
        <taxon>Tylenchina</taxon>
        <taxon>Panagrolaimomorpha</taxon>
        <taxon>Strongyloidoidea</taxon>
        <taxon>Steinernematidae</taxon>
        <taxon>Steinernema</taxon>
    </lineage>
</organism>
<feature type="active site" description="Proton acceptor" evidence="7">
    <location>
        <position position="361"/>
    </location>
</feature>
<dbReference type="GO" id="GO:0070006">
    <property type="term" value="F:metalloaminopeptidase activity"/>
    <property type="evidence" value="ECO:0007669"/>
    <property type="project" value="TreeGrafter"/>
</dbReference>
<evidence type="ECO:0000259" key="11">
    <source>
        <dbReference type="Pfam" id="PF01433"/>
    </source>
</evidence>
<dbReference type="GO" id="GO:0006508">
    <property type="term" value="P:proteolysis"/>
    <property type="evidence" value="ECO:0007669"/>
    <property type="project" value="UniProtKB-KW"/>
</dbReference>
<keyword evidence="2" id="KW-0645">Protease</keyword>
<dbReference type="Gene3D" id="1.10.390.10">
    <property type="entry name" value="Neutral Protease Domain 2"/>
    <property type="match status" value="1"/>
</dbReference>
<evidence type="ECO:0000313" key="13">
    <source>
        <dbReference type="EMBL" id="TMS33841.1"/>
    </source>
</evidence>
<evidence type="ECO:0000256" key="9">
    <source>
        <dbReference type="PIRSR" id="PIRSR634016-4"/>
    </source>
</evidence>
<dbReference type="GO" id="GO:0005615">
    <property type="term" value="C:extracellular space"/>
    <property type="evidence" value="ECO:0007669"/>
    <property type="project" value="TreeGrafter"/>
</dbReference>
<feature type="domain" description="Aminopeptidase N-like N-terminal" evidence="12">
    <location>
        <begin position="67"/>
        <end position="254"/>
    </location>
</feature>
<feature type="transmembrane region" description="Helical" evidence="10">
    <location>
        <begin position="12"/>
        <end position="35"/>
    </location>
</feature>
<dbReference type="InterPro" id="IPR045357">
    <property type="entry name" value="Aminopeptidase_N-like_N"/>
</dbReference>
<comment type="similarity">
    <text evidence="1">Belongs to the peptidase M1 family.</text>
</comment>
<dbReference type="GO" id="GO:0005737">
    <property type="term" value="C:cytoplasm"/>
    <property type="evidence" value="ECO:0007669"/>
    <property type="project" value="TreeGrafter"/>
</dbReference>
<evidence type="ECO:0000256" key="8">
    <source>
        <dbReference type="PIRSR" id="PIRSR634016-3"/>
    </source>
</evidence>
<dbReference type="SUPFAM" id="SSF63737">
    <property type="entry name" value="Leukotriene A4 hydrolase N-terminal domain"/>
    <property type="match status" value="1"/>
</dbReference>
<dbReference type="Gene3D" id="2.60.40.1910">
    <property type="match status" value="1"/>
</dbReference>
<feature type="binding site" evidence="8">
    <location>
        <position position="383"/>
    </location>
    <ligand>
        <name>Zn(2+)</name>
        <dbReference type="ChEBI" id="CHEBI:29105"/>
        <note>catalytic</note>
    </ligand>
</feature>
<keyword evidence="6" id="KW-0482">Metalloprotease</keyword>
<evidence type="ECO:0000256" key="2">
    <source>
        <dbReference type="ARBA" id="ARBA00022670"/>
    </source>
</evidence>
<dbReference type="PANTHER" id="PTHR11533:SF299">
    <property type="entry name" value="AMINOPEPTIDASE"/>
    <property type="match status" value="1"/>
</dbReference>
<feature type="domain" description="Peptidase M1 membrane alanine aminopeptidase" evidence="11">
    <location>
        <begin position="295"/>
        <end position="512"/>
    </location>
</feature>
<dbReference type="Pfam" id="PF01433">
    <property type="entry name" value="Peptidase_M1"/>
    <property type="match status" value="1"/>
</dbReference>
<dbReference type="PRINTS" id="PR00756">
    <property type="entry name" value="ALADIPTASE"/>
</dbReference>
<dbReference type="InterPro" id="IPR014782">
    <property type="entry name" value="Peptidase_M1_dom"/>
</dbReference>
<dbReference type="InterPro" id="IPR001930">
    <property type="entry name" value="Peptidase_M1"/>
</dbReference>
<name>A0A4U8UM20_STECR</name>
<dbReference type="AlphaFoldDB" id="A0A4U8UM20"/>